<proteinExistence type="predicted"/>
<keyword evidence="2" id="KW-0548">Nucleotidyltransferase</keyword>
<dbReference type="PROSITE" id="PS50878">
    <property type="entry name" value="RT_POL"/>
    <property type="match status" value="1"/>
</dbReference>
<dbReference type="AlphaFoldDB" id="A0AAV4MXQ0"/>
<accession>A0AAV4MXQ0</accession>
<dbReference type="EMBL" id="BPLQ01001003">
    <property type="protein sequence ID" value="GIX77317.1"/>
    <property type="molecule type" value="Genomic_DNA"/>
</dbReference>
<keyword evidence="2" id="KW-0808">Transferase</keyword>
<dbReference type="PANTHER" id="PTHR19446">
    <property type="entry name" value="REVERSE TRANSCRIPTASES"/>
    <property type="match status" value="1"/>
</dbReference>
<protein>
    <submittedName>
        <fullName evidence="2">Reverse transcriptase domain-containing protein</fullName>
    </submittedName>
</protein>
<comment type="caution">
    <text evidence="2">The sequence shown here is derived from an EMBL/GenBank/DDBJ whole genome shotgun (WGS) entry which is preliminary data.</text>
</comment>
<name>A0AAV4MXQ0_9ARAC</name>
<organism evidence="2 3">
    <name type="scientific">Caerostris darwini</name>
    <dbReference type="NCBI Taxonomy" id="1538125"/>
    <lineage>
        <taxon>Eukaryota</taxon>
        <taxon>Metazoa</taxon>
        <taxon>Ecdysozoa</taxon>
        <taxon>Arthropoda</taxon>
        <taxon>Chelicerata</taxon>
        <taxon>Arachnida</taxon>
        <taxon>Araneae</taxon>
        <taxon>Araneomorphae</taxon>
        <taxon>Entelegynae</taxon>
        <taxon>Araneoidea</taxon>
        <taxon>Araneidae</taxon>
        <taxon>Caerostris</taxon>
    </lineage>
</organism>
<keyword evidence="2" id="KW-0695">RNA-directed DNA polymerase</keyword>
<dbReference type="Proteomes" id="UP001054837">
    <property type="component" value="Unassembled WGS sequence"/>
</dbReference>
<dbReference type="GO" id="GO:0003964">
    <property type="term" value="F:RNA-directed DNA polymerase activity"/>
    <property type="evidence" value="ECO:0007669"/>
    <property type="project" value="UniProtKB-KW"/>
</dbReference>
<evidence type="ECO:0000313" key="2">
    <source>
        <dbReference type="EMBL" id="GIX77317.1"/>
    </source>
</evidence>
<gene>
    <name evidence="2" type="primary">R1A1-elementORF2_593</name>
    <name evidence="2" type="ORF">CDAR_276501</name>
</gene>
<feature type="domain" description="Reverse transcriptase" evidence="1">
    <location>
        <begin position="1"/>
        <end position="174"/>
    </location>
</feature>
<sequence>MNKDIKELDHPSHFRPICILPCWGKVLDKIISDRLSYHLETHNILNNRQFGLRKNKSTILDFHKTSRNNNITMLISIDMFNAVDWAKMKIKIFALHIPQYLRAIVCHFLHDRKVVLQGTSKSYDKGIPQGSSLGPILWNIFINDLLNINFGTSFLLLLKRQHRTIAFDRVLEQK</sequence>
<evidence type="ECO:0000313" key="3">
    <source>
        <dbReference type="Proteomes" id="UP001054837"/>
    </source>
</evidence>
<keyword evidence="3" id="KW-1185">Reference proteome</keyword>
<dbReference type="InterPro" id="IPR000477">
    <property type="entry name" value="RT_dom"/>
</dbReference>
<reference evidence="2 3" key="1">
    <citation type="submission" date="2021-06" db="EMBL/GenBank/DDBJ databases">
        <title>Caerostris darwini draft genome.</title>
        <authorList>
            <person name="Kono N."/>
            <person name="Arakawa K."/>
        </authorList>
    </citation>
    <scope>NUCLEOTIDE SEQUENCE [LARGE SCALE GENOMIC DNA]</scope>
</reference>
<dbReference type="Pfam" id="PF00078">
    <property type="entry name" value="RVT_1"/>
    <property type="match status" value="1"/>
</dbReference>
<evidence type="ECO:0000259" key="1">
    <source>
        <dbReference type="PROSITE" id="PS50878"/>
    </source>
</evidence>